<proteinExistence type="predicted"/>
<keyword evidence="3" id="KW-1185">Reference proteome</keyword>
<reference evidence="2 3" key="1">
    <citation type="submission" date="2019-05" db="EMBL/GenBank/DDBJ databases">
        <title>Another draft genome of Portunus trituberculatus and its Hox gene families provides insights of decapod evolution.</title>
        <authorList>
            <person name="Jeong J.-H."/>
            <person name="Song I."/>
            <person name="Kim S."/>
            <person name="Choi T."/>
            <person name="Kim D."/>
            <person name="Ryu S."/>
            <person name="Kim W."/>
        </authorList>
    </citation>
    <scope>NUCLEOTIDE SEQUENCE [LARGE SCALE GENOMIC DNA]</scope>
    <source>
        <tissue evidence="2">Muscle</tissue>
    </source>
</reference>
<feature type="signal peptide" evidence="1">
    <location>
        <begin position="1"/>
        <end position="24"/>
    </location>
</feature>
<comment type="caution">
    <text evidence="2">The sequence shown here is derived from an EMBL/GenBank/DDBJ whole genome shotgun (WGS) entry which is preliminary data.</text>
</comment>
<dbReference type="AlphaFoldDB" id="A0A5B7FAH9"/>
<name>A0A5B7FAH9_PORTR</name>
<evidence type="ECO:0000256" key="1">
    <source>
        <dbReference type="SAM" id="SignalP"/>
    </source>
</evidence>
<organism evidence="2 3">
    <name type="scientific">Portunus trituberculatus</name>
    <name type="common">Swimming crab</name>
    <name type="synonym">Neptunus trituberculatus</name>
    <dbReference type="NCBI Taxonomy" id="210409"/>
    <lineage>
        <taxon>Eukaryota</taxon>
        <taxon>Metazoa</taxon>
        <taxon>Ecdysozoa</taxon>
        <taxon>Arthropoda</taxon>
        <taxon>Crustacea</taxon>
        <taxon>Multicrustacea</taxon>
        <taxon>Malacostraca</taxon>
        <taxon>Eumalacostraca</taxon>
        <taxon>Eucarida</taxon>
        <taxon>Decapoda</taxon>
        <taxon>Pleocyemata</taxon>
        <taxon>Brachyura</taxon>
        <taxon>Eubrachyura</taxon>
        <taxon>Portunoidea</taxon>
        <taxon>Portunidae</taxon>
        <taxon>Portuninae</taxon>
        <taxon>Portunus</taxon>
    </lineage>
</organism>
<evidence type="ECO:0000313" key="2">
    <source>
        <dbReference type="EMBL" id="MPC44620.1"/>
    </source>
</evidence>
<accession>A0A5B7FAH9</accession>
<keyword evidence="1" id="KW-0732">Signal</keyword>
<evidence type="ECO:0000313" key="3">
    <source>
        <dbReference type="Proteomes" id="UP000324222"/>
    </source>
</evidence>
<sequence length="99" mass="11201">MSPFYFSSFLILLDLSFILYRIQTRSPLLGSREETRNVPRSDCSSGCDPKCLDNNFYTKSHHLSLTETQLSEATDGSPSLFPHAFSIFIFVLKLDVASM</sequence>
<protein>
    <submittedName>
        <fullName evidence="2">Uncharacterized protein</fullName>
    </submittedName>
</protein>
<gene>
    <name evidence="2" type="ORF">E2C01_038297</name>
</gene>
<dbReference type="EMBL" id="VSRR010006365">
    <property type="protein sequence ID" value="MPC44620.1"/>
    <property type="molecule type" value="Genomic_DNA"/>
</dbReference>
<feature type="chain" id="PRO_5022977570" evidence="1">
    <location>
        <begin position="25"/>
        <end position="99"/>
    </location>
</feature>
<dbReference type="Proteomes" id="UP000324222">
    <property type="component" value="Unassembled WGS sequence"/>
</dbReference>